<dbReference type="STRING" id="134849.SAMN05443668_11971"/>
<name>A0A1M7RKV5_9ACTN</name>
<dbReference type="RefSeq" id="WP_073264421.1">
    <property type="nucleotide sequence ID" value="NZ_FRCS01000019.1"/>
</dbReference>
<dbReference type="CDD" id="cd00093">
    <property type="entry name" value="HTH_XRE"/>
    <property type="match status" value="1"/>
</dbReference>
<dbReference type="SUPFAM" id="SSF47413">
    <property type="entry name" value="lambda repressor-like DNA-binding domains"/>
    <property type="match status" value="1"/>
</dbReference>
<sequence>MDPIIRRRQVGEKLRRLREAAGKSQADVMAAMEWSKSKVNRIETGSVGVGKSDLVALLRFYAVADADEIEALVTDSRAARRHSGWGEYRHLVSPEFYAFVAYEESALAIRSFQPLAVPGLLQTDDYAAAVTGWRARHDRVTVDALVKLRMRRQELLERSDGPAFFFLLSEAAISYHIGENGVMRGQLKRLMTHAQEPNVTLRIVPFSAGLHPRWRDPYVVLEVGDRGSRTLEDLVLYIEDPRGELVISERAAANTTLRPSVWLDDHRDLEERAGDLDATMATLEAALARLPRS</sequence>
<evidence type="ECO:0000259" key="1">
    <source>
        <dbReference type="PROSITE" id="PS50943"/>
    </source>
</evidence>
<dbReference type="AlphaFoldDB" id="A0A1M7RKV5"/>
<reference evidence="2 3" key="1">
    <citation type="submission" date="2016-11" db="EMBL/GenBank/DDBJ databases">
        <authorList>
            <person name="Jaros S."/>
            <person name="Januszkiewicz K."/>
            <person name="Wedrychowicz H."/>
        </authorList>
    </citation>
    <scope>NUCLEOTIDE SEQUENCE [LARGE SCALE GENOMIC DNA]</scope>
    <source>
        <strain evidence="2 3">DSM 46144</strain>
    </source>
</reference>
<dbReference type="SMART" id="SM00530">
    <property type="entry name" value="HTH_XRE"/>
    <property type="match status" value="1"/>
</dbReference>
<dbReference type="Pfam" id="PF13560">
    <property type="entry name" value="HTH_31"/>
    <property type="match status" value="1"/>
</dbReference>
<protein>
    <submittedName>
        <fullName evidence="2">Transcriptional regulator, contains XRE-family HTH domain</fullName>
    </submittedName>
</protein>
<dbReference type="InterPro" id="IPR001387">
    <property type="entry name" value="Cro/C1-type_HTH"/>
</dbReference>
<dbReference type="Pfam" id="PF19054">
    <property type="entry name" value="DUF5753"/>
    <property type="match status" value="1"/>
</dbReference>
<dbReference type="Proteomes" id="UP000184440">
    <property type="component" value="Unassembled WGS sequence"/>
</dbReference>
<dbReference type="InterPro" id="IPR043917">
    <property type="entry name" value="DUF5753"/>
</dbReference>
<evidence type="ECO:0000313" key="2">
    <source>
        <dbReference type="EMBL" id="SHN46975.1"/>
    </source>
</evidence>
<feature type="domain" description="HTH cro/C1-type" evidence="1">
    <location>
        <begin position="14"/>
        <end position="69"/>
    </location>
</feature>
<proteinExistence type="predicted"/>
<dbReference type="PROSITE" id="PS50943">
    <property type="entry name" value="HTH_CROC1"/>
    <property type="match status" value="1"/>
</dbReference>
<gene>
    <name evidence="2" type="ORF">SAMN05443668_11971</name>
</gene>
<keyword evidence="3" id="KW-1185">Reference proteome</keyword>
<dbReference type="Gene3D" id="1.10.260.40">
    <property type="entry name" value="lambda repressor-like DNA-binding domains"/>
    <property type="match status" value="1"/>
</dbReference>
<dbReference type="EMBL" id="FRCS01000019">
    <property type="protein sequence ID" value="SHN46975.1"/>
    <property type="molecule type" value="Genomic_DNA"/>
</dbReference>
<accession>A0A1M7RKV5</accession>
<organism evidence="2 3">
    <name type="scientific">Cryptosporangium aurantiacum</name>
    <dbReference type="NCBI Taxonomy" id="134849"/>
    <lineage>
        <taxon>Bacteria</taxon>
        <taxon>Bacillati</taxon>
        <taxon>Actinomycetota</taxon>
        <taxon>Actinomycetes</taxon>
        <taxon>Cryptosporangiales</taxon>
        <taxon>Cryptosporangiaceae</taxon>
        <taxon>Cryptosporangium</taxon>
    </lineage>
</organism>
<dbReference type="InterPro" id="IPR010982">
    <property type="entry name" value="Lambda_DNA-bd_dom_sf"/>
</dbReference>
<dbReference type="OrthoDB" id="5177725at2"/>
<dbReference type="GO" id="GO:0003677">
    <property type="term" value="F:DNA binding"/>
    <property type="evidence" value="ECO:0007669"/>
    <property type="project" value="InterPro"/>
</dbReference>
<evidence type="ECO:0000313" key="3">
    <source>
        <dbReference type="Proteomes" id="UP000184440"/>
    </source>
</evidence>